<dbReference type="RefSeq" id="WP_107806684.1">
    <property type="nucleotide sequence ID" value="NZ_CAWNZE010000001.1"/>
</dbReference>
<dbReference type="InterPro" id="IPR027417">
    <property type="entry name" value="P-loop_NTPase"/>
</dbReference>
<accession>A0A2S0Q9T4</accession>
<dbReference type="InterPro" id="IPR025669">
    <property type="entry name" value="AAA_dom"/>
</dbReference>
<dbReference type="InterPro" id="IPR050678">
    <property type="entry name" value="DNA_Partitioning_ATPase"/>
</dbReference>
<dbReference type="PANTHER" id="PTHR13696">
    <property type="entry name" value="P-LOOP CONTAINING NUCLEOSIDE TRIPHOSPHATE HYDROLASE"/>
    <property type="match status" value="1"/>
</dbReference>
<evidence type="ECO:0000313" key="4">
    <source>
        <dbReference type="Proteomes" id="UP000244056"/>
    </source>
</evidence>
<dbReference type="GeneID" id="78018768"/>
<dbReference type="CDD" id="cd02042">
    <property type="entry name" value="ParAB_family"/>
    <property type="match status" value="1"/>
</dbReference>
<dbReference type="KEGG" id="nsp:BMF81_03499"/>
<dbReference type="EMBL" id="CP020114">
    <property type="protein sequence ID" value="AVZ31124.1"/>
    <property type="molecule type" value="Genomic_DNA"/>
</dbReference>
<keyword evidence="3" id="KW-0378">Hydrolase</keyword>
<comment type="similarity">
    <text evidence="1">Belongs to the ParA family.</text>
</comment>
<feature type="domain" description="AAA" evidence="2">
    <location>
        <begin position="9"/>
        <end position="181"/>
    </location>
</feature>
<dbReference type="FunFam" id="3.40.50.300:FF:000285">
    <property type="entry name" value="Sporulation initiation inhibitor Soj"/>
    <property type="match status" value="1"/>
</dbReference>
<dbReference type="Gene3D" id="3.40.50.300">
    <property type="entry name" value="P-loop containing nucleotide triphosphate hydrolases"/>
    <property type="match status" value="1"/>
</dbReference>
<organism evidence="3 4">
    <name type="scientific">Nodularia spumigena UHCC 0039</name>
    <dbReference type="NCBI Taxonomy" id="1914872"/>
    <lineage>
        <taxon>Bacteria</taxon>
        <taxon>Bacillati</taxon>
        <taxon>Cyanobacteriota</taxon>
        <taxon>Cyanophyceae</taxon>
        <taxon>Nostocales</taxon>
        <taxon>Nodulariaceae</taxon>
        <taxon>Nodularia</taxon>
    </lineage>
</organism>
<dbReference type="SUPFAM" id="SSF52540">
    <property type="entry name" value="P-loop containing nucleoside triphosphate hydrolases"/>
    <property type="match status" value="1"/>
</dbReference>
<gene>
    <name evidence="3" type="primary">soj</name>
    <name evidence="3" type="ORF">BMF81_03499</name>
</gene>
<evidence type="ECO:0000256" key="1">
    <source>
        <dbReference type="ARBA" id="ARBA00006976"/>
    </source>
</evidence>
<dbReference type="PANTHER" id="PTHR13696:SF52">
    <property type="entry name" value="PARA FAMILY PROTEIN CT_582"/>
    <property type="match status" value="1"/>
</dbReference>
<evidence type="ECO:0000259" key="2">
    <source>
        <dbReference type="Pfam" id="PF13614"/>
    </source>
</evidence>
<dbReference type="AlphaFoldDB" id="A0A2S0Q9T4"/>
<dbReference type="GO" id="GO:0016787">
    <property type="term" value="F:hydrolase activity"/>
    <property type="evidence" value="ECO:0007669"/>
    <property type="project" value="UniProtKB-KW"/>
</dbReference>
<protein>
    <submittedName>
        <fullName evidence="3">Sporulation initiation inhibitor protein Soj</fullName>
        <ecNumber evidence="3">3.6.-.-</ecNumber>
    </submittedName>
</protein>
<dbReference type="EC" id="3.6.-.-" evidence="3"/>
<evidence type="ECO:0000313" key="3">
    <source>
        <dbReference type="EMBL" id="AVZ31124.1"/>
    </source>
</evidence>
<name>A0A2S0Q9T4_NODSP</name>
<reference evidence="3 4" key="1">
    <citation type="submission" date="2017-03" db="EMBL/GenBank/DDBJ databases">
        <title>Comparative genomics of the toxic Baltic Sea cyanobacteria Nodularia spumigena UHCC 0039 and its response on varying salinity.</title>
        <authorList>
            <person name="Teikari J.E."/>
        </authorList>
    </citation>
    <scope>NUCLEOTIDE SEQUENCE [LARGE SCALE GENOMIC DNA]</scope>
    <source>
        <strain evidence="3 4">UHCC 0039</strain>
    </source>
</reference>
<dbReference type="Pfam" id="PF13614">
    <property type="entry name" value="AAA_31"/>
    <property type="match status" value="1"/>
</dbReference>
<proteinExistence type="inferred from homology"/>
<sequence length="257" mass="27992">MSNPQEQCRIIALFNQAGGVAKSTLTQNLGYHLAQQKHRVLLIDIDPQASLTKFMGLVPSQLQKTVADAIIDEQPLPIHSGIHGMDIAPANRLLSGSEMQLVSASMRDLRLKESLEPVLDAYDFILIDCPPSLGLLSYISLVAATHVLVPIETHLKAFEGTDELLQTITQVKNKPNRKLQIAGFVPTRYAQQNSADKRALAAIQAQLSAWGRIFPPIPRATAFVDATEERAPLAVFDPKHPAVAILKEIASALESAI</sequence>
<dbReference type="Proteomes" id="UP000244056">
    <property type="component" value="Chromosome"/>
</dbReference>